<dbReference type="InterPro" id="IPR029052">
    <property type="entry name" value="Metallo-depent_PP-like"/>
</dbReference>
<dbReference type="SMART" id="SM00854">
    <property type="entry name" value="PGA_cap"/>
    <property type="match status" value="1"/>
</dbReference>
<dbReference type="InterPro" id="IPR052169">
    <property type="entry name" value="CW_Biosynth-Accessory"/>
</dbReference>
<dbReference type="PANTHER" id="PTHR33393:SF11">
    <property type="entry name" value="POLYGLUTAMINE SYNTHESIS ACCESSORY PROTEIN RV0574C-RELATED"/>
    <property type="match status" value="1"/>
</dbReference>
<protein>
    <submittedName>
        <fullName evidence="3">CapA family protein</fullName>
    </submittedName>
</protein>
<evidence type="ECO:0000313" key="3">
    <source>
        <dbReference type="EMBL" id="RHK29394.1"/>
    </source>
</evidence>
<feature type="domain" description="Capsule synthesis protein CapA" evidence="2">
    <location>
        <begin position="5"/>
        <end position="242"/>
    </location>
</feature>
<gene>
    <name evidence="3" type="ORF">DW075_02485</name>
</gene>
<name>A0A415G0Y5_9BACE</name>
<dbReference type="CDD" id="cd07381">
    <property type="entry name" value="MPP_CapA"/>
    <property type="match status" value="1"/>
</dbReference>
<proteinExistence type="inferred from homology"/>
<accession>A0A415G0Y5</accession>
<dbReference type="AlphaFoldDB" id="A0A415G0Y5"/>
<evidence type="ECO:0000313" key="4">
    <source>
        <dbReference type="Proteomes" id="UP000285503"/>
    </source>
</evidence>
<dbReference type="SUPFAM" id="SSF56300">
    <property type="entry name" value="Metallo-dependent phosphatases"/>
    <property type="match status" value="1"/>
</dbReference>
<reference evidence="3 4" key="1">
    <citation type="submission" date="2018-08" db="EMBL/GenBank/DDBJ databases">
        <title>A genome reference for cultivated species of the human gut microbiota.</title>
        <authorList>
            <person name="Zou Y."/>
            <person name="Xue W."/>
            <person name="Luo G."/>
        </authorList>
    </citation>
    <scope>NUCLEOTIDE SEQUENCE [LARGE SCALE GENOMIC DNA]</scope>
    <source>
        <strain evidence="3 4">AF46-11NS</strain>
    </source>
</reference>
<sequence length="379" mass="43182">MSEISILIAGDYSPKERFQKELENNSYTDLFPGVKEAILSVDYSIVNFETTIPTRESPPIDKVGSHLAAKENALAPLKWLGFNMLTMANNHFMDYGEIAMEHSMNLAKQNGFEVIGAGHSLAEARCFKVVDVQGQKVAVINACEHEFSIASERKAGCNPLDIINLSYDIQQAKLQADYVIVIIHGGNEHYKLPSPRMKKTYRFFVDQGADVILNHHQHCYSGYEVYKGNLIFYGLGNFCFDSASDIKYRHETYNFGYLVKLHLSSSISFELLPYEQCYEKPGVYLFGGAKKKNFEKDIAELNAIIADDERLTKAFEEMARKKRDFVYRCFRPFTSRIANSLYYRGLLPSFLTKERLKIITATLDCEAHNDILMTNLKSE</sequence>
<organism evidence="3 4">
    <name type="scientific">Bacteroides xylanisolvens</name>
    <dbReference type="NCBI Taxonomy" id="371601"/>
    <lineage>
        <taxon>Bacteria</taxon>
        <taxon>Pseudomonadati</taxon>
        <taxon>Bacteroidota</taxon>
        <taxon>Bacteroidia</taxon>
        <taxon>Bacteroidales</taxon>
        <taxon>Bacteroidaceae</taxon>
        <taxon>Bacteroides</taxon>
    </lineage>
</organism>
<dbReference type="Pfam" id="PF09587">
    <property type="entry name" value="PGA_cap"/>
    <property type="match status" value="1"/>
</dbReference>
<dbReference type="Proteomes" id="UP000285503">
    <property type="component" value="Unassembled WGS sequence"/>
</dbReference>
<dbReference type="EMBL" id="QRNE01000006">
    <property type="protein sequence ID" value="RHK29394.1"/>
    <property type="molecule type" value="Genomic_DNA"/>
</dbReference>
<comment type="similarity">
    <text evidence="1">Belongs to the CapA family.</text>
</comment>
<dbReference type="PANTHER" id="PTHR33393">
    <property type="entry name" value="POLYGLUTAMINE SYNTHESIS ACCESSORY PROTEIN RV0574C-RELATED"/>
    <property type="match status" value="1"/>
</dbReference>
<comment type="caution">
    <text evidence="3">The sequence shown here is derived from an EMBL/GenBank/DDBJ whole genome shotgun (WGS) entry which is preliminary data.</text>
</comment>
<dbReference type="Gene3D" id="3.60.21.10">
    <property type="match status" value="1"/>
</dbReference>
<evidence type="ECO:0000256" key="1">
    <source>
        <dbReference type="ARBA" id="ARBA00005662"/>
    </source>
</evidence>
<evidence type="ECO:0000259" key="2">
    <source>
        <dbReference type="SMART" id="SM00854"/>
    </source>
</evidence>
<dbReference type="InterPro" id="IPR019079">
    <property type="entry name" value="Capsule_synth_CapA"/>
</dbReference>
<dbReference type="RefSeq" id="WP_134993032.1">
    <property type="nucleotide sequence ID" value="NZ_JAHONF010000003.1"/>
</dbReference>